<proteinExistence type="predicted"/>
<gene>
    <name evidence="1" type="ORF">PhaeoP63_01389</name>
</gene>
<dbReference type="RefSeq" id="WP_024096849.1">
    <property type="nucleotide sequence ID" value="NZ_CP010588.1"/>
</dbReference>
<accession>A0AAC9Z7X2</accession>
<dbReference type="GeneID" id="42765498"/>
<sequence>MQKTLSRHRIKSMMASVRLVGSWLAGQRIPYRGKIAGHAEMDLPKKVGLESIIQSFQCFAGGSHIQWVSGFQRTINGIATALIDIFGAVANIFERLEKTEIGRICHRICLFLQKSALIYRGCL</sequence>
<name>A0AAC9Z7X2_9RHOB</name>
<reference evidence="1 2" key="1">
    <citation type="journal article" date="2017" name="Front. Microbiol.">
        <title>Phaeobacter piscinae sp. nov., a species of the Roseobacter group and potential aquaculture probiont.</title>
        <authorList>
            <person name="Sonnenschein E.C."/>
            <person name="Phippen C.B.W."/>
            <person name="Nielsen K.F."/>
            <person name="Mateiu R.V."/>
            <person name="Melchiorsen J."/>
            <person name="Gram L."/>
            <person name="Overmann J."/>
            <person name="Freese H.M."/>
        </authorList>
    </citation>
    <scope>NUCLEOTIDE SEQUENCE [LARGE SCALE GENOMIC DNA]</scope>
    <source>
        <strain evidence="1 2">P63</strain>
    </source>
</reference>
<evidence type="ECO:0000313" key="2">
    <source>
        <dbReference type="Proteomes" id="UP000217545"/>
    </source>
</evidence>
<dbReference type="AlphaFoldDB" id="A0AAC9Z7X2"/>
<protein>
    <submittedName>
        <fullName evidence="1">Uncharacterized protein</fullName>
    </submittedName>
</protein>
<evidence type="ECO:0000313" key="1">
    <source>
        <dbReference type="EMBL" id="ATF05470.1"/>
    </source>
</evidence>
<organism evidence="1 2">
    <name type="scientific">Phaeobacter gallaeciensis</name>
    <dbReference type="NCBI Taxonomy" id="60890"/>
    <lineage>
        <taxon>Bacteria</taxon>
        <taxon>Pseudomonadati</taxon>
        <taxon>Pseudomonadota</taxon>
        <taxon>Alphaproteobacteria</taxon>
        <taxon>Rhodobacterales</taxon>
        <taxon>Roseobacteraceae</taxon>
        <taxon>Phaeobacter</taxon>
    </lineage>
</organism>
<dbReference type="Proteomes" id="UP000217545">
    <property type="component" value="Chromosome"/>
</dbReference>
<dbReference type="EMBL" id="CP010784">
    <property type="protein sequence ID" value="ATF05470.1"/>
    <property type="molecule type" value="Genomic_DNA"/>
</dbReference>